<proteinExistence type="inferred from homology"/>
<protein>
    <submittedName>
        <fullName evidence="6">Uncharacterized protein</fullName>
    </submittedName>
</protein>
<dbReference type="InterPro" id="IPR000215">
    <property type="entry name" value="Serpin_fam"/>
</dbReference>
<sequence length="552" mass="62144">MEDLSDVAMLSGGLNTIKRLGYQLAKSPSHGRITDVKVDTYNNVRTSFAHKERVRRMTGILISGFAPRRNTPRKRKPIAKGAVQESVLNFALKLHAVAIFGGRSKGCRQSVYSPVQEVENLVYSPFSLSNALAVLWRGSGGQTERELASALQFPFGVEPENVNFHEQYEEMLKIILEGNHARDITIDFASAIVGNGGLVVRRSFFEDLKQYYNTLTRTTDLIYNPQIAQEEINEMVPMMSQGFEIPFYEGDDFAMVGIPYRGSKEYFMYVVLPYSPHIQGLENLERRLTAEKLLNAIDNARDTEVTLTMPKLDLDSKLNLRSILPGLGICDAFNQEGNFSRISVSRSHEDPLRFHEAIHQAKMMVDEEGTEAAGDVAMELIFDILLPYDQWKRLTFLDHVLRAKTPFRFRGTQAKDVPNKQDWRWASASETRIISSQTLHSFTMTELSSSAPSTLPSYVSGMLPFIETNKKEKDWIESTGGALLKPYALPSIQGTDDDEKKEWTVQKIPMVRVGAAQPVRPPPLYAPRPPQPPSLRNGRAEDIEVPKTCRAL</sequence>
<evidence type="ECO:0000256" key="3">
    <source>
        <dbReference type="ARBA" id="ARBA00022900"/>
    </source>
</evidence>
<dbReference type="SUPFAM" id="SSF56574">
    <property type="entry name" value="Serpins"/>
    <property type="match status" value="1"/>
</dbReference>
<evidence type="ECO:0000256" key="5">
    <source>
        <dbReference type="SAM" id="MobiDB-lite"/>
    </source>
</evidence>
<dbReference type="EMBL" id="OB660323">
    <property type="protein sequence ID" value="CAD7224180.1"/>
    <property type="molecule type" value="Genomic_DNA"/>
</dbReference>
<evidence type="ECO:0000256" key="1">
    <source>
        <dbReference type="ARBA" id="ARBA00009500"/>
    </source>
</evidence>
<accession>A0A7R8W3K7</accession>
<gene>
    <name evidence="6" type="ORF">CTOB1V02_LOCUS2150</name>
</gene>
<evidence type="ECO:0000313" key="6">
    <source>
        <dbReference type="EMBL" id="CAD7224180.1"/>
    </source>
</evidence>
<dbReference type="GO" id="GO:0005615">
    <property type="term" value="C:extracellular space"/>
    <property type="evidence" value="ECO:0007669"/>
    <property type="project" value="InterPro"/>
</dbReference>
<dbReference type="OrthoDB" id="6347071at2759"/>
<dbReference type="PANTHER" id="PTHR11461">
    <property type="entry name" value="SERINE PROTEASE INHIBITOR, SERPIN"/>
    <property type="match status" value="1"/>
</dbReference>
<feature type="compositionally biased region" description="Pro residues" evidence="5">
    <location>
        <begin position="519"/>
        <end position="533"/>
    </location>
</feature>
<comment type="similarity">
    <text evidence="1 4">Belongs to the serpin family.</text>
</comment>
<keyword evidence="3" id="KW-0722">Serine protease inhibitor</keyword>
<dbReference type="InterPro" id="IPR036186">
    <property type="entry name" value="Serpin_sf"/>
</dbReference>
<dbReference type="Gene3D" id="2.30.39.10">
    <property type="entry name" value="Alpha-1-antitrypsin, domain 1"/>
    <property type="match status" value="1"/>
</dbReference>
<feature type="region of interest" description="Disordered" evidence="5">
    <location>
        <begin position="514"/>
        <end position="552"/>
    </location>
</feature>
<dbReference type="Pfam" id="PF00079">
    <property type="entry name" value="Serpin"/>
    <property type="match status" value="1"/>
</dbReference>
<keyword evidence="2" id="KW-0646">Protease inhibitor</keyword>
<name>A0A7R8W3K7_9CRUS</name>
<dbReference type="GO" id="GO:0004867">
    <property type="term" value="F:serine-type endopeptidase inhibitor activity"/>
    <property type="evidence" value="ECO:0007669"/>
    <property type="project" value="UniProtKB-KW"/>
</dbReference>
<dbReference type="Gene3D" id="3.30.497.10">
    <property type="entry name" value="Antithrombin, subunit I, domain 2"/>
    <property type="match status" value="2"/>
</dbReference>
<evidence type="ECO:0000256" key="2">
    <source>
        <dbReference type="ARBA" id="ARBA00022690"/>
    </source>
</evidence>
<organism evidence="6">
    <name type="scientific">Cyprideis torosa</name>
    <dbReference type="NCBI Taxonomy" id="163714"/>
    <lineage>
        <taxon>Eukaryota</taxon>
        <taxon>Metazoa</taxon>
        <taxon>Ecdysozoa</taxon>
        <taxon>Arthropoda</taxon>
        <taxon>Crustacea</taxon>
        <taxon>Oligostraca</taxon>
        <taxon>Ostracoda</taxon>
        <taxon>Podocopa</taxon>
        <taxon>Podocopida</taxon>
        <taxon>Cytherocopina</taxon>
        <taxon>Cytheroidea</taxon>
        <taxon>Cytherideidae</taxon>
        <taxon>Cyprideis</taxon>
    </lineage>
</organism>
<reference evidence="6" key="1">
    <citation type="submission" date="2020-11" db="EMBL/GenBank/DDBJ databases">
        <authorList>
            <person name="Tran Van P."/>
        </authorList>
    </citation>
    <scope>NUCLEOTIDE SEQUENCE</scope>
</reference>
<dbReference type="AlphaFoldDB" id="A0A7R8W3K7"/>
<dbReference type="PANTHER" id="PTHR11461:SF211">
    <property type="entry name" value="GH10112P-RELATED"/>
    <property type="match status" value="1"/>
</dbReference>
<dbReference type="InterPro" id="IPR042178">
    <property type="entry name" value="Serpin_sf_1"/>
</dbReference>
<evidence type="ECO:0000256" key="4">
    <source>
        <dbReference type="RuleBase" id="RU000411"/>
    </source>
</evidence>
<dbReference type="InterPro" id="IPR042185">
    <property type="entry name" value="Serpin_sf_2"/>
</dbReference>
<feature type="compositionally biased region" description="Basic and acidic residues" evidence="5">
    <location>
        <begin position="538"/>
        <end position="552"/>
    </location>
</feature>
<dbReference type="SMART" id="SM00093">
    <property type="entry name" value="SERPIN"/>
    <property type="match status" value="1"/>
</dbReference>
<dbReference type="InterPro" id="IPR023796">
    <property type="entry name" value="Serpin_dom"/>
</dbReference>